<proteinExistence type="predicted"/>
<accession>A0A7W4V7T7</accession>
<gene>
    <name evidence="1" type="ORF">FHX61_000641</name>
</gene>
<evidence type="ECO:0000313" key="2">
    <source>
        <dbReference type="Proteomes" id="UP000578036"/>
    </source>
</evidence>
<dbReference type="Proteomes" id="UP000578036">
    <property type="component" value="Unassembled WGS sequence"/>
</dbReference>
<protein>
    <submittedName>
        <fullName evidence="1">Uncharacterized protein</fullName>
    </submittedName>
</protein>
<reference evidence="1 2" key="1">
    <citation type="submission" date="2020-08" db="EMBL/GenBank/DDBJ databases">
        <title>Genomic Encyclopedia of Type Strains, Phase IV (KMG-V): Genome sequencing to study the core and pangenomes of soil and plant-associated prokaryotes.</title>
        <authorList>
            <person name="Whitman W."/>
        </authorList>
    </citation>
    <scope>NUCLEOTIDE SEQUENCE [LARGE SCALE GENOMIC DNA]</scope>
    <source>
        <strain evidence="1 2">SLV-2362</strain>
    </source>
</reference>
<comment type="caution">
    <text evidence="1">The sequence shown here is derived from an EMBL/GenBank/DDBJ whole genome shotgun (WGS) entry which is preliminary data.</text>
</comment>
<dbReference type="AlphaFoldDB" id="A0A7W4V7T7"/>
<name>A0A7W4V7T7_9BURK</name>
<dbReference type="EMBL" id="JACHWF010000001">
    <property type="protein sequence ID" value="MBB3006025.1"/>
    <property type="molecule type" value="Genomic_DNA"/>
</dbReference>
<organism evidence="1 2">
    <name type="scientific">Cupriavidus alkaliphilus</name>
    <dbReference type="NCBI Taxonomy" id="942866"/>
    <lineage>
        <taxon>Bacteria</taxon>
        <taxon>Pseudomonadati</taxon>
        <taxon>Pseudomonadota</taxon>
        <taxon>Betaproteobacteria</taxon>
        <taxon>Burkholderiales</taxon>
        <taxon>Burkholderiaceae</taxon>
        <taxon>Cupriavidus</taxon>
    </lineage>
</organism>
<sequence>MAIVELKLVSPIEVVNKDQIITIREEKDGKTPILGKIKISRGTIEWWPKGNKVNAHSLTWAKFAKLMADEVEMKRVKKTAKKKQTAV</sequence>
<dbReference type="RefSeq" id="WP_183298557.1">
    <property type="nucleotide sequence ID" value="NZ_JACHWF010000001.1"/>
</dbReference>
<evidence type="ECO:0000313" key="1">
    <source>
        <dbReference type="EMBL" id="MBB3006025.1"/>
    </source>
</evidence>
<keyword evidence="2" id="KW-1185">Reference proteome</keyword>